<comment type="caution">
    <text evidence="2">The sequence shown here is derived from an EMBL/GenBank/DDBJ whole genome shotgun (WGS) entry which is preliminary data.</text>
</comment>
<evidence type="ECO:0000313" key="2">
    <source>
        <dbReference type="EMBL" id="PNF37093.1"/>
    </source>
</evidence>
<evidence type="ECO:0000313" key="3">
    <source>
        <dbReference type="Proteomes" id="UP000235965"/>
    </source>
</evidence>
<organism evidence="2 3">
    <name type="scientific">Cryptotermes secundus</name>
    <dbReference type="NCBI Taxonomy" id="105785"/>
    <lineage>
        <taxon>Eukaryota</taxon>
        <taxon>Metazoa</taxon>
        <taxon>Ecdysozoa</taxon>
        <taxon>Arthropoda</taxon>
        <taxon>Hexapoda</taxon>
        <taxon>Insecta</taxon>
        <taxon>Pterygota</taxon>
        <taxon>Neoptera</taxon>
        <taxon>Polyneoptera</taxon>
        <taxon>Dictyoptera</taxon>
        <taxon>Blattodea</taxon>
        <taxon>Blattoidea</taxon>
        <taxon>Termitoidae</taxon>
        <taxon>Kalotermitidae</taxon>
        <taxon>Cryptotermitinae</taxon>
        <taxon>Cryptotermes</taxon>
    </lineage>
</organism>
<proteinExistence type="predicted"/>
<protein>
    <submittedName>
        <fullName evidence="2">Uncharacterized protein</fullName>
    </submittedName>
</protein>
<keyword evidence="1" id="KW-0175">Coiled coil</keyword>
<dbReference type="Proteomes" id="UP000235965">
    <property type="component" value="Unassembled WGS sequence"/>
</dbReference>
<evidence type="ECO:0000256" key="1">
    <source>
        <dbReference type="SAM" id="Coils"/>
    </source>
</evidence>
<dbReference type="EMBL" id="NEVH01006722">
    <property type="protein sequence ID" value="PNF37093.1"/>
    <property type="molecule type" value="Genomic_DNA"/>
</dbReference>
<dbReference type="InParanoid" id="A0A2J7R8C2"/>
<feature type="coiled-coil region" evidence="1">
    <location>
        <begin position="123"/>
        <end position="199"/>
    </location>
</feature>
<reference evidence="2 3" key="1">
    <citation type="submission" date="2017-12" db="EMBL/GenBank/DDBJ databases">
        <title>Hemimetabolous genomes reveal molecular basis of termite eusociality.</title>
        <authorList>
            <person name="Harrison M.C."/>
            <person name="Jongepier E."/>
            <person name="Robertson H.M."/>
            <person name="Arning N."/>
            <person name="Bitard-Feildel T."/>
            <person name="Chao H."/>
            <person name="Childers C.P."/>
            <person name="Dinh H."/>
            <person name="Doddapaneni H."/>
            <person name="Dugan S."/>
            <person name="Gowin J."/>
            <person name="Greiner C."/>
            <person name="Han Y."/>
            <person name="Hu H."/>
            <person name="Hughes D.S.T."/>
            <person name="Huylmans A.-K."/>
            <person name="Kemena C."/>
            <person name="Kremer L.P.M."/>
            <person name="Lee S.L."/>
            <person name="Lopez-Ezquerra A."/>
            <person name="Mallet L."/>
            <person name="Monroy-Kuhn J.M."/>
            <person name="Moser A."/>
            <person name="Murali S.C."/>
            <person name="Muzny D.M."/>
            <person name="Otani S."/>
            <person name="Piulachs M.-D."/>
            <person name="Poelchau M."/>
            <person name="Qu J."/>
            <person name="Schaub F."/>
            <person name="Wada-Katsumata A."/>
            <person name="Worley K.C."/>
            <person name="Xie Q."/>
            <person name="Ylla G."/>
            <person name="Poulsen M."/>
            <person name="Gibbs R.A."/>
            <person name="Schal C."/>
            <person name="Richards S."/>
            <person name="Belles X."/>
            <person name="Korb J."/>
            <person name="Bornberg-Bauer E."/>
        </authorList>
    </citation>
    <scope>NUCLEOTIDE SEQUENCE [LARGE SCALE GENOMIC DNA]</scope>
    <source>
        <tissue evidence="2">Whole body</tissue>
    </source>
</reference>
<keyword evidence="3" id="KW-1185">Reference proteome</keyword>
<feature type="coiled-coil region" evidence="1">
    <location>
        <begin position="415"/>
        <end position="442"/>
    </location>
</feature>
<feature type="coiled-coil region" evidence="1">
    <location>
        <begin position="255"/>
        <end position="331"/>
    </location>
</feature>
<dbReference type="AlphaFoldDB" id="A0A2J7R8C2"/>
<gene>
    <name evidence="2" type="ORF">B7P43_G07425</name>
</gene>
<name>A0A2J7R8C2_9NEOP</name>
<sequence length="466" mass="54059">MYVVKLFTGRIFTAQHRSCASKYGIGFKVLRRFLFRGRGQEDEGGTDVNNTIKSGMAEDRGSPLLCTGRCMTGEIEALKRERDAQQREIDELRDQCRDAWALKSHADKVTEERDALIVQAELNAKISRNLEKERDALRRETEELRAQCEHIGEMKEQLHFLNQICRNINEERDALVSKAQSMEANGNVLKRERNALKLETRKLRAQGEKAALFEEELKDVKVQLAFIAKERDSFQQRYRRSEKDSKSTKKIIEGVKLQTEELREKNESSALLEEQLTAARRQCDAVTKERNAFILKAQQVTKTNGTLQMKMNALKVEVEDLRSKINERQLQQDELSAVRRLCNDMERDRDFYKLEARRAAATRVAQTKVIDALKLKIEDLQVRCKKSSLLEKQLSVADQQWDNMRKERNAFVLKAQKAERSVANLQMERDALKLEVKNLRSKINNGDIHIHELNATRHQCQNMKEE</sequence>
<accession>A0A2J7R8C2</accession>